<dbReference type="InterPro" id="IPR017926">
    <property type="entry name" value="GATASE"/>
</dbReference>
<evidence type="ECO:0000256" key="9">
    <source>
        <dbReference type="ARBA" id="ARBA00049534"/>
    </source>
</evidence>
<gene>
    <name evidence="10 12" type="primary">hisH</name>
    <name evidence="12" type="ORF">U0035_22365</name>
</gene>
<dbReference type="PROSITE" id="PS51273">
    <property type="entry name" value="GATASE_TYPE_1"/>
    <property type="match status" value="1"/>
</dbReference>
<comment type="pathway">
    <text evidence="1 10">Amino-acid biosynthesis; L-histidine biosynthesis; L-histidine from 5-phospho-alpha-D-ribose 1-diphosphate: step 5/9.</text>
</comment>
<feature type="active site" evidence="10">
    <location>
        <position position="176"/>
    </location>
</feature>
<feature type="active site" evidence="10">
    <location>
        <position position="178"/>
    </location>
</feature>
<evidence type="ECO:0000256" key="7">
    <source>
        <dbReference type="ARBA" id="ARBA00023239"/>
    </source>
</evidence>
<evidence type="ECO:0000256" key="6">
    <source>
        <dbReference type="ARBA" id="ARBA00023102"/>
    </source>
</evidence>
<accession>A0ABZ0W5B3</accession>
<dbReference type="Gene3D" id="3.40.50.880">
    <property type="match status" value="1"/>
</dbReference>
<name>A0ABZ0W5B3_9BACT</name>
<dbReference type="InterPro" id="IPR010139">
    <property type="entry name" value="Imidazole-glycPsynth_HisH"/>
</dbReference>
<dbReference type="GO" id="GO:0016829">
    <property type="term" value="F:lyase activity"/>
    <property type="evidence" value="ECO:0007669"/>
    <property type="project" value="UniProtKB-KW"/>
</dbReference>
<feature type="domain" description="Glutamine amidotransferase" evidence="11">
    <location>
        <begin position="11"/>
        <end position="192"/>
    </location>
</feature>
<keyword evidence="4 10" id="KW-0378">Hydrolase</keyword>
<protein>
    <recommendedName>
        <fullName evidence="10">Imidazole glycerol phosphate synthase subunit HisH</fullName>
        <ecNumber evidence="10">4.3.2.10</ecNumber>
    </recommendedName>
    <alternativeName>
        <fullName evidence="10">IGP synthase glutaminase subunit</fullName>
        <ecNumber evidence="10">3.5.1.2</ecNumber>
    </alternativeName>
    <alternativeName>
        <fullName evidence="10">IGP synthase subunit HisH</fullName>
    </alternativeName>
    <alternativeName>
        <fullName evidence="10">ImGP synthase subunit HisH</fullName>
        <shortName evidence="10">IGPS subunit HisH</shortName>
    </alternativeName>
</protein>
<evidence type="ECO:0000256" key="8">
    <source>
        <dbReference type="ARBA" id="ARBA00047838"/>
    </source>
</evidence>
<proteinExistence type="inferred from homology"/>
<evidence type="ECO:0000313" key="13">
    <source>
        <dbReference type="Proteomes" id="UP001325680"/>
    </source>
</evidence>
<dbReference type="SUPFAM" id="SSF52317">
    <property type="entry name" value="Class I glutamine amidotransferase-like"/>
    <property type="match status" value="1"/>
</dbReference>
<dbReference type="CDD" id="cd01748">
    <property type="entry name" value="GATase1_IGP_Synthase"/>
    <property type="match status" value="1"/>
</dbReference>
<dbReference type="NCBIfam" id="TIGR01855">
    <property type="entry name" value="IMP_synth_hisH"/>
    <property type="match status" value="1"/>
</dbReference>
<dbReference type="RefSeq" id="WP_114791180.1">
    <property type="nucleotide sequence ID" value="NZ_CP139960.1"/>
</dbReference>
<evidence type="ECO:0000256" key="10">
    <source>
        <dbReference type="HAMAP-Rule" id="MF_00278"/>
    </source>
</evidence>
<keyword evidence="5 10" id="KW-0315">Glutamine amidotransferase</keyword>
<evidence type="ECO:0000256" key="4">
    <source>
        <dbReference type="ARBA" id="ARBA00022801"/>
    </source>
</evidence>
<comment type="subunit">
    <text evidence="2 10">Heterodimer of HisH and HisF.</text>
</comment>
<keyword evidence="6 10" id="KW-0368">Histidine biosynthesis</keyword>
<evidence type="ECO:0000313" key="12">
    <source>
        <dbReference type="EMBL" id="WQD38422.1"/>
    </source>
</evidence>
<reference evidence="12 13" key="1">
    <citation type="submission" date="2023-12" db="EMBL/GenBank/DDBJ databases">
        <title>Genome sequencing and assembly of bacterial species from a model synthetic community.</title>
        <authorList>
            <person name="Hogle S.L."/>
        </authorList>
    </citation>
    <scope>NUCLEOTIDE SEQUENCE [LARGE SCALE GENOMIC DNA]</scope>
    <source>
        <strain evidence="12 13">HAMBI_3031</strain>
    </source>
</reference>
<comment type="subcellular location">
    <subcellularLocation>
        <location evidence="10">Cytoplasm</location>
    </subcellularLocation>
</comment>
<keyword evidence="7 10" id="KW-0456">Lyase</keyword>
<organism evidence="12 13">
    <name type="scientific">Niabella yanshanensis</name>
    <dbReference type="NCBI Taxonomy" id="577386"/>
    <lineage>
        <taxon>Bacteria</taxon>
        <taxon>Pseudomonadati</taxon>
        <taxon>Bacteroidota</taxon>
        <taxon>Chitinophagia</taxon>
        <taxon>Chitinophagales</taxon>
        <taxon>Chitinophagaceae</taxon>
        <taxon>Niabella</taxon>
    </lineage>
</organism>
<dbReference type="EMBL" id="CP139960">
    <property type="protein sequence ID" value="WQD38422.1"/>
    <property type="molecule type" value="Genomic_DNA"/>
</dbReference>
<dbReference type="HAMAP" id="MF_00278">
    <property type="entry name" value="HisH"/>
    <property type="match status" value="1"/>
</dbReference>
<evidence type="ECO:0000256" key="1">
    <source>
        <dbReference type="ARBA" id="ARBA00005091"/>
    </source>
</evidence>
<keyword evidence="13" id="KW-1185">Reference proteome</keyword>
<dbReference type="PANTHER" id="PTHR42701:SF1">
    <property type="entry name" value="IMIDAZOLE GLYCEROL PHOSPHATE SYNTHASE SUBUNIT HISH"/>
    <property type="match status" value="1"/>
</dbReference>
<dbReference type="PANTHER" id="PTHR42701">
    <property type="entry name" value="IMIDAZOLE GLYCEROL PHOSPHATE SYNTHASE SUBUNIT HISH"/>
    <property type="match status" value="1"/>
</dbReference>
<dbReference type="PRINTS" id="PR00096">
    <property type="entry name" value="GATASE"/>
</dbReference>
<evidence type="ECO:0000256" key="2">
    <source>
        <dbReference type="ARBA" id="ARBA00011152"/>
    </source>
</evidence>
<dbReference type="EC" id="4.3.2.10" evidence="10"/>
<evidence type="ECO:0000256" key="3">
    <source>
        <dbReference type="ARBA" id="ARBA00022605"/>
    </source>
</evidence>
<dbReference type="Pfam" id="PF00117">
    <property type="entry name" value="GATase"/>
    <property type="match status" value="1"/>
</dbReference>
<dbReference type="InterPro" id="IPR029062">
    <property type="entry name" value="Class_I_gatase-like"/>
</dbReference>
<keyword evidence="10" id="KW-0963">Cytoplasm</keyword>
<evidence type="ECO:0000256" key="5">
    <source>
        <dbReference type="ARBA" id="ARBA00022962"/>
    </source>
</evidence>
<dbReference type="EC" id="3.5.1.2" evidence="10"/>
<comment type="catalytic activity">
    <reaction evidence="9 10">
        <text>L-glutamine + H2O = L-glutamate + NH4(+)</text>
        <dbReference type="Rhea" id="RHEA:15889"/>
        <dbReference type="ChEBI" id="CHEBI:15377"/>
        <dbReference type="ChEBI" id="CHEBI:28938"/>
        <dbReference type="ChEBI" id="CHEBI:29985"/>
        <dbReference type="ChEBI" id="CHEBI:58359"/>
        <dbReference type="EC" id="3.5.1.2"/>
    </reaction>
</comment>
<dbReference type="Proteomes" id="UP001325680">
    <property type="component" value="Chromosome"/>
</dbReference>
<sequence length="194" mass="21484">MKTVIIKYNAGNIQSVLFALERIGAQAVVTDDKESILSADKIIFPGVGEASTAMGYLKERNLDQVIQSATQPLLGICLGMQLLCNHSEENDTPCLGLFDVEVKKFTSDTLKIPQIGWNNIHVKDNPLFKGVADNSYCYFVHSYYAELSNSSIATSNYEIDFSCALARDNFYGVQFHPEKSAETGEQILKNFLAL</sequence>
<comment type="catalytic activity">
    <reaction evidence="8 10">
        <text>5-[(5-phospho-1-deoxy-D-ribulos-1-ylimino)methylamino]-1-(5-phospho-beta-D-ribosyl)imidazole-4-carboxamide + L-glutamine = D-erythro-1-(imidazol-4-yl)glycerol 3-phosphate + 5-amino-1-(5-phospho-beta-D-ribosyl)imidazole-4-carboxamide + L-glutamate + H(+)</text>
        <dbReference type="Rhea" id="RHEA:24793"/>
        <dbReference type="ChEBI" id="CHEBI:15378"/>
        <dbReference type="ChEBI" id="CHEBI:29985"/>
        <dbReference type="ChEBI" id="CHEBI:58278"/>
        <dbReference type="ChEBI" id="CHEBI:58359"/>
        <dbReference type="ChEBI" id="CHEBI:58475"/>
        <dbReference type="ChEBI" id="CHEBI:58525"/>
        <dbReference type="EC" id="4.3.2.10"/>
    </reaction>
</comment>
<evidence type="ECO:0000259" key="11">
    <source>
        <dbReference type="Pfam" id="PF00117"/>
    </source>
</evidence>
<keyword evidence="3 10" id="KW-0028">Amino-acid biosynthesis</keyword>
<dbReference type="PIRSF" id="PIRSF000495">
    <property type="entry name" value="Amidotransf_hisH"/>
    <property type="match status" value="1"/>
</dbReference>
<feature type="active site" description="Nucleophile" evidence="10">
    <location>
        <position position="77"/>
    </location>
</feature>
<comment type="function">
    <text evidence="10">IGPS catalyzes the conversion of PRFAR and glutamine to IGP, AICAR and glutamate. The HisH subunit catalyzes the hydrolysis of glutamine to glutamate and ammonia as part of the synthesis of IGP and AICAR. The resulting ammonia molecule is channeled to the active site of HisF.</text>
</comment>